<dbReference type="SUPFAM" id="SSF47986">
    <property type="entry name" value="DEATH domain"/>
    <property type="match status" value="2"/>
</dbReference>
<dbReference type="PROSITE" id="PS50209">
    <property type="entry name" value="CARD"/>
    <property type="match status" value="2"/>
</dbReference>
<dbReference type="GO" id="GO:0002020">
    <property type="term" value="F:protease binding"/>
    <property type="evidence" value="ECO:0007669"/>
    <property type="project" value="InterPro"/>
</dbReference>
<gene>
    <name evidence="2" type="ORF">OFUS_LOCUS6197</name>
</gene>
<dbReference type="InterPro" id="IPR001315">
    <property type="entry name" value="CARD"/>
</dbReference>
<evidence type="ECO:0000259" key="1">
    <source>
        <dbReference type="PROSITE" id="PS50209"/>
    </source>
</evidence>
<dbReference type="AlphaFoldDB" id="A0A8S4NEG8"/>
<reference evidence="2" key="1">
    <citation type="submission" date="2022-03" db="EMBL/GenBank/DDBJ databases">
        <authorList>
            <person name="Martin C."/>
        </authorList>
    </citation>
    <scope>NUCLEOTIDE SEQUENCE</scope>
</reference>
<dbReference type="CDD" id="cd01671">
    <property type="entry name" value="CARD"/>
    <property type="match status" value="2"/>
</dbReference>
<proteinExistence type="predicted"/>
<feature type="domain" description="CARD" evidence="1">
    <location>
        <begin position="194"/>
        <end position="270"/>
    </location>
</feature>
<dbReference type="Pfam" id="PF00619">
    <property type="entry name" value="CARD"/>
    <property type="match status" value="2"/>
</dbReference>
<evidence type="ECO:0000313" key="3">
    <source>
        <dbReference type="Proteomes" id="UP000749559"/>
    </source>
</evidence>
<dbReference type="GO" id="GO:0070513">
    <property type="term" value="F:death domain binding"/>
    <property type="evidence" value="ECO:0007669"/>
    <property type="project" value="InterPro"/>
</dbReference>
<feature type="domain" description="CARD" evidence="1">
    <location>
        <begin position="32"/>
        <end position="106"/>
    </location>
</feature>
<dbReference type="PANTHER" id="PTHR15034">
    <property type="entry name" value="DEATH DOMAIN-CONTAINING PROTEIN CRADD"/>
    <property type="match status" value="1"/>
</dbReference>
<dbReference type="SMART" id="SM00114">
    <property type="entry name" value="CARD"/>
    <property type="match status" value="2"/>
</dbReference>
<sequence length="289" mass="32861">YTQVNLNAFPFTRRVRRKEPKSKDKPMAHSPLSEAHKAALRSCRVKLEESLDVDYILARCLQDDVISQQMKENIEAKSTRNQKCSAFLDILLTRGQQAFNNFIAALSVNYSFLSVPLERELRVKALSIAKASLVHANEIMVDRKEADEEEVEISRASVENIKKLMIQLRKTLGMPTSTVSGKGKIMRSSSMNKLSDAHKAALRSSRIDIEESLEVQDILPRCIQDGMITQRMKATVLAHPTRHERCSAFLDILETRGKKAFDIFVSALHDDYHFLKLPLKRELRIQALA</sequence>
<dbReference type="GO" id="GO:0042981">
    <property type="term" value="P:regulation of apoptotic process"/>
    <property type="evidence" value="ECO:0007669"/>
    <property type="project" value="InterPro"/>
</dbReference>
<dbReference type="EMBL" id="CAIIXF020000003">
    <property type="protein sequence ID" value="CAH1779383.1"/>
    <property type="molecule type" value="Genomic_DNA"/>
</dbReference>
<organism evidence="2 3">
    <name type="scientific">Owenia fusiformis</name>
    <name type="common">Polychaete worm</name>
    <dbReference type="NCBI Taxonomy" id="6347"/>
    <lineage>
        <taxon>Eukaryota</taxon>
        <taxon>Metazoa</taxon>
        <taxon>Spiralia</taxon>
        <taxon>Lophotrochozoa</taxon>
        <taxon>Annelida</taxon>
        <taxon>Polychaeta</taxon>
        <taxon>Sedentaria</taxon>
        <taxon>Canalipalpata</taxon>
        <taxon>Sabellida</taxon>
        <taxon>Oweniida</taxon>
        <taxon>Oweniidae</taxon>
        <taxon>Owenia</taxon>
    </lineage>
</organism>
<evidence type="ECO:0000313" key="2">
    <source>
        <dbReference type="EMBL" id="CAH1779383.1"/>
    </source>
</evidence>
<dbReference type="PANTHER" id="PTHR15034:SF5">
    <property type="entry name" value="DEATH DOMAIN-CONTAINING PROTEIN CRADD"/>
    <property type="match status" value="1"/>
</dbReference>
<dbReference type="InterPro" id="IPR037939">
    <property type="entry name" value="CRADD"/>
</dbReference>
<accession>A0A8S4NEG8</accession>
<dbReference type="Proteomes" id="UP000749559">
    <property type="component" value="Unassembled WGS sequence"/>
</dbReference>
<dbReference type="InterPro" id="IPR011029">
    <property type="entry name" value="DEATH-like_dom_sf"/>
</dbReference>
<dbReference type="Gene3D" id="1.10.533.10">
    <property type="entry name" value="Death Domain, Fas"/>
    <property type="match status" value="2"/>
</dbReference>
<keyword evidence="3" id="KW-1185">Reference proteome</keyword>
<feature type="non-terminal residue" evidence="2">
    <location>
        <position position="289"/>
    </location>
</feature>
<name>A0A8S4NEG8_OWEFU</name>
<protein>
    <recommendedName>
        <fullName evidence="1">CARD domain-containing protein</fullName>
    </recommendedName>
</protein>
<dbReference type="OrthoDB" id="1357022at2759"/>
<comment type="caution">
    <text evidence="2">The sequence shown here is derived from an EMBL/GenBank/DDBJ whole genome shotgun (WGS) entry which is preliminary data.</text>
</comment>
<feature type="non-terminal residue" evidence="2">
    <location>
        <position position="1"/>
    </location>
</feature>